<feature type="transmembrane region" description="Helical" evidence="14">
    <location>
        <begin position="32"/>
        <end position="55"/>
    </location>
</feature>
<evidence type="ECO:0000256" key="12">
    <source>
        <dbReference type="SAM" id="Coils"/>
    </source>
</evidence>
<dbReference type="Pfam" id="PF00520">
    <property type="entry name" value="Ion_trans"/>
    <property type="match status" value="1"/>
</dbReference>
<feature type="transmembrane region" description="Helical" evidence="14">
    <location>
        <begin position="162"/>
        <end position="181"/>
    </location>
</feature>
<dbReference type="STRING" id="1230338.MOMA_06576"/>
<feature type="transmembrane region" description="Helical" evidence="14">
    <location>
        <begin position="99"/>
        <end position="121"/>
    </location>
</feature>
<proteinExistence type="predicted"/>
<keyword evidence="10 14" id="KW-0472">Membrane</keyword>
<sequence length="370" mass="42523">MSMPVTTHLRKKLYNILQNYAYDSPVSRYTEYFLIFLILLNVLAVILSSVNEWYMTYRGYFDFFERFSLAIFSLEYFVRLWVIAEIDETKSAWQNRKEWLFSTGSVIDFIAIFPAYLNFFVPINLRLLIVLRLLRLFKLTRYFLALRILLNVIKREKESFKAVIFILLILIILSASGIYAVENKAQPHEFESIPKAMWWAVVTLTTVGYGDVTPVTMMGKFLGAMITILGVGLAALPAGILASGLATELEHRRKSTENLLRQSIMDKNLDVHEESEAIERLRRELNLSQEQAVRVVEELKQDLELNQKITNSLNFCPNCGCQLAHLHDNGSPNHPPINPKIDPKPNTIDHSTTDHKFHNLGDIDDANPLN</sequence>
<comment type="caution">
    <text evidence="16">The sequence shown here is derived from an EMBL/GenBank/DDBJ whole genome shotgun (WGS) entry which is preliminary data.</text>
</comment>
<evidence type="ECO:0000256" key="5">
    <source>
        <dbReference type="ARBA" id="ARBA00022826"/>
    </source>
</evidence>
<organism evidence="16 17">
    <name type="scientific">Moraxella macacae 0408225</name>
    <dbReference type="NCBI Taxonomy" id="1230338"/>
    <lineage>
        <taxon>Bacteria</taxon>
        <taxon>Pseudomonadati</taxon>
        <taxon>Pseudomonadota</taxon>
        <taxon>Gammaproteobacteria</taxon>
        <taxon>Moraxellales</taxon>
        <taxon>Moraxellaceae</taxon>
        <taxon>Moraxella</taxon>
    </lineage>
</organism>
<dbReference type="GO" id="GO:0005249">
    <property type="term" value="F:voltage-gated potassium channel activity"/>
    <property type="evidence" value="ECO:0007669"/>
    <property type="project" value="InterPro"/>
</dbReference>
<dbReference type="Gene3D" id="1.10.287.70">
    <property type="match status" value="1"/>
</dbReference>
<keyword evidence="11 16" id="KW-0407">Ion channel</keyword>
<dbReference type="GO" id="GO:0001508">
    <property type="term" value="P:action potential"/>
    <property type="evidence" value="ECO:0007669"/>
    <property type="project" value="TreeGrafter"/>
</dbReference>
<dbReference type="PRINTS" id="PR00169">
    <property type="entry name" value="KCHANNEL"/>
</dbReference>
<evidence type="ECO:0000256" key="9">
    <source>
        <dbReference type="ARBA" id="ARBA00023065"/>
    </source>
</evidence>
<dbReference type="InterPro" id="IPR005821">
    <property type="entry name" value="Ion_trans_dom"/>
</dbReference>
<dbReference type="RefSeq" id="WP_009501750.1">
    <property type="nucleotide sequence ID" value="NZ_ANIN01000002.1"/>
</dbReference>
<evidence type="ECO:0000259" key="15">
    <source>
        <dbReference type="Pfam" id="PF00520"/>
    </source>
</evidence>
<dbReference type="EMBL" id="ANIN01000002">
    <property type="protein sequence ID" value="ELA08205.1"/>
    <property type="molecule type" value="Genomic_DNA"/>
</dbReference>
<dbReference type="eggNOG" id="COG2905">
    <property type="taxonomic scope" value="Bacteria"/>
</dbReference>
<evidence type="ECO:0000256" key="2">
    <source>
        <dbReference type="ARBA" id="ARBA00022448"/>
    </source>
</evidence>
<name>L2F5N5_9GAMM</name>
<feature type="coiled-coil region" evidence="12">
    <location>
        <begin position="264"/>
        <end position="302"/>
    </location>
</feature>
<keyword evidence="8 14" id="KW-1133">Transmembrane helix</keyword>
<keyword evidence="2" id="KW-0813">Transport</keyword>
<evidence type="ECO:0000256" key="14">
    <source>
        <dbReference type="SAM" id="Phobius"/>
    </source>
</evidence>
<keyword evidence="9" id="KW-0406">Ion transport</keyword>
<feature type="domain" description="Ion transport" evidence="15">
    <location>
        <begin position="28"/>
        <end position="248"/>
    </location>
</feature>
<evidence type="ECO:0000256" key="11">
    <source>
        <dbReference type="ARBA" id="ARBA00023303"/>
    </source>
</evidence>
<dbReference type="AlphaFoldDB" id="L2F5N5"/>
<feature type="region of interest" description="Disordered" evidence="13">
    <location>
        <begin position="330"/>
        <end position="370"/>
    </location>
</feature>
<evidence type="ECO:0000256" key="3">
    <source>
        <dbReference type="ARBA" id="ARBA00022538"/>
    </source>
</evidence>
<feature type="compositionally biased region" description="Basic and acidic residues" evidence="13">
    <location>
        <begin position="351"/>
        <end position="361"/>
    </location>
</feature>
<reference evidence="16 17" key="1">
    <citation type="journal article" date="2013" name="Genome Announc.">
        <title>Genome Sequence of Moraxella macacae 0408225, a Novel Bacterial Species Isolated from a Cynomolgus Macaque with Epistaxis.</title>
        <authorList>
            <person name="Ladner J.T."/>
            <person name="Whitehouse C.A."/>
            <person name="Koroleva G.I."/>
            <person name="Palacios G.F."/>
        </authorList>
    </citation>
    <scope>NUCLEOTIDE SEQUENCE [LARGE SCALE GENOMIC DNA]</scope>
    <source>
        <strain evidence="16 17">0408225</strain>
    </source>
</reference>
<gene>
    <name evidence="16" type="ORF">MOMA_06576</name>
</gene>
<keyword evidence="17" id="KW-1185">Reference proteome</keyword>
<dbReference type="Proteomes" id="UP000023795">
    <property type="component" value="Unassembled WGS sequence"/>
</dbReference>
<evidence type="ECO:0000256" key="7">
    <source>
        <dbReference type="ARBA" id="ARBA00022958"/>
    </source>
</evidence>
<keyword evidence="4 14" id="KW-0812">Transmembrane</keyword>
<evidence type="ECO:0000313" key="17">
    <source>
        <dbReference type="Proteomes" id="UP000023795"/>
    </source>
</evidence>
<dbReference type="SUPFAM" id="SSF81324">
    <property type="entry name" value="Voltage-gated potassium channels"/>
    <property type="match status" value="1"/>
</dbReference>
<evidence type="ECO:0000313" key="16">
    <source>
        <dbReference type="EMBL" id="ELA08205.1"/>
    </source>
</evidence>
<feature type="transmembrane region" description="Helical" evidence="14">
    <location>
        <begin position="193"/>
        <end position="210"/>
    </location>
</feature>
<keyword evidence="7" id="KW-0630">Potassium</keyword>
<dbReference type="FunFam" id="1.10.287.70:FF:000028">
    <property type="entry name" value="potassium voltage-gated channel subfamily D member 3"/>
    <property type="match status" value="1"/>
</dbReference>
<evidence type="ECO:0000256" key="1">
    <source>
        <dbReference type="ARBA" id="ARBA00004141"/>
    </source>
</evidence>
<keyword evidence="3" id="KW-0633">Potassium transport</keyword>
<keyword evidence="5" id="KW-0631">Potassium channel</keyword>
<dbReference type="InterPro" id="IPR028325">
    <property type="entry name" value="VG_K_chnl"/>
</dbReference>
<comment type="subcellular location">
    <subcellularLocation>
        <location evidence="1">Membrane</location>
        <topology evidence="1">Multi-pass membrane protein</topology>
    </subcellularLocation>
</comment>
<evidence type="ECO:0000256" key="13">
    <source>
        <dbReference type="SAM" id="MobiDB-lite"/>
    </source>
</evidence>
<evidence type="ECO:0000256" key="4">
    <source>
        <dbReference type="ARBA" id="ARBA00022692"/>
    </source>
</evidence>
<accession>L2F5N5</accession>
<evidence type="ECO:0000256" key="6">
    <source>
        <dbReference type="ARBA" id="ARBA00022882"/>
    </source>
</evidence>
<protein>
    <submittedName>
        <fullName evidence="16">VIC family potassium channel protein</fullName>
    </submittedName>
</protein>
<dbReference type="InterPro" id="IPR027359">
    <property type="entry name" value="Volt_channel_dom_sf"/>
</dbReference>
<dbReference type="PANTHER" id="PTHR11537">
    <property type="entry name" value="VOLTAGE-GATED POTASSIUM CHANNEL"/>
    <property type="match status" value="1"/>
</dbReference>
<dbReference type="Gene3D" id="1.20.120.350">
    <property type="entry name" value="Voltage-gated potassium channels. Chain C"/>
    <property type="match status" value="1"/>
</dbReference>
<evidence type="ECO:0000256" key="10">
    <source>
        <dbReference type="ARBA" id="ARBA00023136"/>
    </source>
</evidence>
<keyword evidence="6" id="KW-0851">Voltage-gated channel</keyword>
<dbReference type="PANTHER" id="PTHR11537:SF254">
    <property type="entry name" value="POTASSIUM VOLTAGE-GATED CHANNEL PROTEIN SHAB"/>
    <property type="match status" value="1"/>
</dbReference>
<dbReference type="PATRIC" id="fig|1230338.3.peg.1405"/>
<feature type="transmembrane region" description="Helical" evidence="14">
    <location>
        <begin position="222"/>
        <end position="246"/>
    </location>
</feature>
<keyword evidence="12" id="KW-0175">Coiled coil</keyword>
<dbReference type="GO" id="GO:0008076">
    <property type="term" value="C:voltage-gated potassium channel complex"/>
    <property type="evidence" value="ECO:0007669"/>
    <property type="project" value="InterPro"/>
</dbReference>
<evidence type="ECO:0000256" key="8">
    <source>
        <dbReference type="ARBA" id="ARBA00022989"/>
    </source>
</evidence>